<evidence type="ECO:0000256" key="2">
    <source>
        <dbReference type="ARBA" id="ARBA00022737"/>
    </source>
</evidence>
<name>A0ABP0GUT5_CLALP</name>
<reference evidence="6 7" key="1">
    <citation type="submission" date="2024-02" db="EMBL/GenBank/DDBJ databases">
        <authorList>
            <person name="Daric V."/>
            <person name="Darras S."/>
        </authorList>
    </citation>
    <scope>NUCLEOTIDE SEQUENCE [LARGE SCALE GENOMIC DNA]</scope>
</reference>
<dbReference type="SUPFAM" id="SSF56487">
    <property type="entry name" value="SRCR-like"/>
    <property type="match status" value="2"/>
</dbReference>
<organism evidence="6 7">
    <name type="scientific">Clavelina lepadiformis</name>
    <name type="common">Light-bulb sea squirt</name>
    <name type="synonym">Ascidia lepadiformis</name>
    <dbReference type="NCBI Taxonomy" id="159417"/>
    <lineage>
        <taxon>Eukaryota</taxon>
        <taxon>Metazoa</taxon>
        <taxon>Chordata</taxon>
        <taxon>Tunicata</taxon>
        <taxon>Ascidiacea</taxon>
        <taxon>Aplousobranchia</taxon>
        <taxon>Clavelinidae</taxon>
        <taxon>Clavelina</taxon>
    </lineage>
</organism>
<evidence type="ECO:0000313" key="6">
    <source>
        <dbReference type="EMBL" id="CAK8695497.1"/>
    </source>
</evidence>
<dbReference type="Gene3D" id="3.10.250.10">
    <property type="entry name" value="SRCR-like domain"/>
    <property type="match status" value="2"/>
</dbReference>
<evidence type="ECO:0000259" key="5">
    <source>
        <dbReference type="PROSITE" id="PS50287"/>
    </source>
</evidence>
<evidence type="ECO:0000313" key="7">
    <source>
        <dbReference type="Proteomes" id="UP001642483"/>
    </source>
</evidence>
<feature type="domain" description="SRCR" evidence="5">
    <location>
        <begin position="351"/>
        <end position="447"/>
    </location>
</feature>
<dbReference type="Proteomes" id="UP001642483">
    <property type="component" value="Unassembled WGS sequence"/>
</dbReference>
<keyword evidence="1" id="KW-0732">Signal</keyword>
<protein>
    <recommendedName>
        <fullName evidence="5">SRCR domain-containing protein</fullName>
    </recommendedName>
</protein>
<dbReference type="SUPFAM" id="SSF82895">
    <property type="entry name" value="TSP-1 type 1 repeat"/>
    <property type="match status" value="1"/>
</dbReference>
<keyword evidence="3 4" id="KW-1015">Disulfide bond</keyword>
<dbReference type="Gene3D" id="2.60.120.1000">
    <property type="match status" value="1"/>
</dbReference>
<dbReference type="Pfam" id="PF24325">
    <property type="entry name" value="DUF7495"/>
    <property type="match status" value="2"/>
</dbReference>
<dbReference type="InterPro" id="IPR036772">
    <property type="entry name" value="SRCR-like_dom_sf"/>
</dbReference>
<dbReference type="InterPro" id="IPR000884">
    <property type="entry name" value="TSP1_rpt"/>
</dbReference>
<feature type="disulfide bond" evidence="4">
    <location>
        <begin position="149"/>
        <end position="159"/>
    </location>
</feature>
<comment type="caution">
    <text evidence="6">The sequence shown here is derived from an EMBL/GenBank/DDBJ whole genome shotgun (WGS) entry which is preliminary data.</text>
</comment>
<proteinExistence type="predicted"/>
<dbReference type="EMBL" id="CAWYQH010000152">
    <property type="protein sequence ID" value="CAK8695497.1"/>
    <property type="molecule type" value="Genomic_DNA"/>
</dbReference>
<keyword evidence="2" id="KW-0677">Repeat</keyword>
<gene>
    <name evidence="6" type="ORF">CVLEPA_LOCUS28768</name>
</gene>
<comment type="caution">
    <text evidence="4">Lacks conserved residue(s) required for the propagation of feature annotation.</text>
</comment>
<dbReference type="InterPro" id="IPR055918">
    <property type="entry name" value="DUF7495"/>
</dbReference>
<accession>A0ABP0GUT5</accession>
<feature type="disulfide bond" evidence="4">
    <location>
        <begin position="417"/>
        <end position="427"/>
    </location>
</feature>
<feature type="domain" description="SRCR" evidence="5">
    <location>
        <begin position="66"/>
        <end position="179"/>
    </location>
</feature>
<sequence length="662" mass="75327">MAIKRKGLREMTEQPLSEFIYQIGPLGVLGMVVLLLETAELESVFAPELAFIPSHIQIASVQTSKHRLACYLHAQLSQFTHGYVFIYDDSDPTKPSWKGVCKSTALTTSDKKRLSETTCKQIGLDFGFIVDDVDNGLLTEEIYLQPLNCEENEKFLIRCEHDGWKLHEECRQQLRVYCYGALHFTLPENEVTYEFAESFCETQSKQLCSYEEIFPFNNIPIITGDYGASQWAPIRDRPNDWAQIGSAENNLGHIHSEHYRTPQWGLTERDTPTPWKGEIFCCTVSPPRRASWSSWSVCSSRKNCQNGFQERTRICLHSDVYPSCEGSGFESRPCLLPSCEAPHTLSNGTFGALLIYDDSIPESAGWKGVCQSSGLSEESKRRILKTVCRKFGTEFGTLVSQTKNLFSDQIYFQPLNCREDEEFLMRCEHDGWMLREDCEQQLYVSCYHAQHYNRSGFPICYDSASKFCGARNMRLCSKKEIIPFGNTPIITGATGKDHWSPISDRYNDWLQVGGIDNRLGRSHIDLYGAPYWGLIAHSRTSLKDHLYCCTARLTTFPPASCAGVDERRNGSYVISPKPDDVLPFSVKCAFGTITETIIEHHMMEETMMTSCAAACYTPVLNYEASIEQIISLMNRSVECRQFIKVTYRLGIEKYRPRPTHDS</sequence>
<dbReference type="Pfam" id="PF00090">
    <property type="entry name" value="TSP_1"/>
    <property type="match status" value="1"/>
</dbReference>
<dbReference type="PROSITE" id="PS50287">
    <property type="entry name" value="SRCR_2"/>
    <property type="match status" value="2"/>
</dbReference>
<dbReference type="PANTHER" id="PTHR19331">
    <property type="entry name" value="SCAVENGER RECEPTOR DOMAIN-CONTAINING"/>
    <property type="match status" value="1"/>
</dbReference>
<keyword evidence="7" id="KW-1185">Reference proteome</keyword>
<evidence type="ECO:0000256" key="4">
    <source>
        <dbReference type="PROSITE-ProRule" id="PRU00196"/>
    </source>
</evidence>
<dbReference type="PROSITE" id="PS50092">
    <property type="entry name" value="TSP1"/>
    <property type="match status" value="1"/>
</dbReference>
<evidence type="ECO:0000256" key="3">
    <source>
        <dbReference type="ARBA" id="ARBA00023157"/>
    </source>
</evidence>
<dbReference type="SMART" id="SM00209">
    <property type="entry name" value="TSP1"/>
    <property type="match status" value="1"/>
</dbReference>
<dbReference type="InterPro" id="IPR036383">
    <property type="entry name" value="TSP1_rpt_sf"/>
</dbReference>
<dbReference type="InterPro" id="IPR001190">
    <property type="entry name" value="SRCR"/>
</dbReference>
<evidence type="ECO:0000256" key="1">
    <source>
        <dbReference type="ARBA" id="ARBA00022729"/>
    </source>
</evidence>
<dbReference type="Gene3D" id="2.20.100.10">
    <property type="entry name" value="Thrombospondin type-1 (TSP1) repeat"/>
    <property type="match status" value="1"/>
</dbReference>